<sequence>MEPVYTPVIGFARVLFAAQGLKFTILGDENVPTHGGAVMVINHTGYFDFAYAGLAAQKSGRLVRFMAKDTVFHHPVSGPLMRGMKHIPVDRAAGAGSYAAAVAALRAGEIVGVFPEATISRSFELKDFKNGAARMAAEAGVPILPLVIWGSQRVWTKGLPRRLGRTNVPIIMTVGEPIPVAPDDDVNEVTARYKAVMSEMLDVARAAYEPLTGPDLKFLPASLGGTAPTLAEATRLDREEAAERIRKRKEERAKKAAEEAAKQAGSKG</sequence>
<feature type="domain" description="Phospholipid/glycerol acyltransferase" evidence="4">
    <location>
        <begin position="37"/>
        <end position="151"/>
    </location>
</feature>
<proteinExistence type="predicted"/>
<protein>
    <submittedName>
        <fullName evidence="5">1-acyl-sn-glycerol-3-phosphate acyltransferase</fullName>
    </submittedName>
</protein>
<dbReference type="CDD" id="cd07989">
    <property type="entry name" value="LPLAT_AGPAT-like"/>
    <property type="match status" value="1"/>
</dbReference>
<evidence type="ECO:0000256" key="2">
    <source>
        <dbReference type="ARBA" id="ARBA00023315"/>
    </source>
</evidence>
<evidence type="ECO:0000256" key="3">
    <source>
        <dbReference type="SAM" id="MobiDB-lite"/>
    </source>
</evidence>
<keyword evidence="2 5" id="KW-0012">Acyltransferase</keyword>
<organism evidence="5 6">
    <name type="scientific">Humibacillus xanthopallidus</name>
    <dbReference type="NCBI Taxonomy" id="412689"/>
    <lineage>
        <taxon>Bacteria</taxon>
        <taxon>Bacillati</taxon>
        <taxon>Actinomycetota</taxon>
        <taxon>Actinomycetes</taxon>
        <taxon>Micrococcales</taxon>
        <taxon>Intrasporangiaceae</taxon>
        <taxon>Humibacillus</taxon>
    </lineage>
</organism>
<feature type="region of interest" description="Disordered" evidence="3">
    <location>
        <begin position="230"/>
        <end position="268"/>
    </location>
</feature>
<dbReference type="OrthoDB" id="3210041at2"/>
<dbReference type="RefSeq" id="WP_141846076.1">
    <property type="nucleotide sequence ID" value="NZ_VFPM01000003.1"/>
</dbReference>
<dbReference type="EMBL" id="VFPM01000003">
    <property type="protein sequence ID" value="TQM58559.1"/>
    <property type="molecule type" value="Genomic_DNA"/>
</dbReference>
<dbReference type="Pfam" id="PF01553">
    <property type="entry name" value="Acyltransferase"/>
    <property type="match status" value="1"/>
</dbReference>
<reference evidence="5 6" key="1">
    <citation type="submission" date="2019-06" db="EMBL/GenBank/DDBJ databases">
        <title>Genome sequencing of plant associated microbes to promote plant fitness in Sorghum bicolor and Oryza sativa.</title>
        <authorList>
            <person name="Coleman-Derr D."/>
        </authorList>
    </citation>
    <scope>NUCLEOTIDE SEQUENCE [LARGE SCALE GENOMIC DNA]</scope>
    <source>
        <strain evidence="5 6">KV-663</strain>
    </source>
</reference>
<evidence type="ECO:0000313" key="5">
    <source>
        <dbReference type="EMBL" id="TQM58559.1"/>
    </source>
</evidence>
<dbReference type="AlphaFoldDB" id="A0A543HJX1"/>
<comment type="caution">
    <text evidence="5">The sequence shown here is derived from an EMBL/GenBank/DDBJ whole genome shotgun (WGS) entry which is preliminary data.</text>
</comment>
<gene>
    <name evidence="5" type="ORF">FBY41_3928</name>
</gene>
<evidence type="ECO:0000256" key="1">
    <source>
        <dbReference type="ARBA" id="ARBA00022679"/>
    </source>
</evidence>
<dbReference type="SUPFAM" id="SSF69593">
    <property type="entry name" value="Glycerol-3-phosphate (1)-acyltransferase"/>
    <property type="match status" value="1"/>
</dbReference>
<feature type="compositionally biased region" description="Basic and acidic residues" evidence="3">
    <location>
        <begin position="234"/>
        <end position="261"/>
    </location>
</feature>
<evidence type="ECO:0000259" key="4">
    <source>
        <dbReference type="SMART" id="SM00563"/>
    </source>
</evidence>
<keyword evidence="1 5" id="KW-0808">Transferase</keyword>
<dbReference type="InterPro" id="IPR002123">
    <property type="entry name" value="Plipid/glycerol_acylTrfase"/>
</dbReference>
<dbReference type="SMART" id="SM00563">
    <property type="entry name" value="PlsC"/>
    <property type="match status" value="1"/>
</dbReference>
<dbReference type="GO" id="GO:0006654">
    <property type="term" value="P:phosphatidic acid biosynthetic process"/>
    <property type="evidence" value="ECO:0007669"/>
    <property type="project" value="TreeGrafter"/>
</dbReference>
<dbReference type="PANTHER" id="PTHR10434:SF55">
    <property type="entry name" value="POSSIBLE ACYLTRANSFERASE"/>
    <property type="match status" value="1"/>
</dbReference>
<name>A0A543HJX1_9MICO</name>
<keyword evidence="6" id="KW-1185">Reference proteome</keyword>
<dbReference type="Proteomes" id="UP000316747">
    <property type="component" value="Unassembled WGS sequence"/>
</dbReference>
<dbReference type="GO" id="GO:0003841">
    <property type="term" value="F:1-acylglycerol-3-phosphate O-acyltransferase activity"/>
    <property type="evidence" value="ECO:0007669"/>
    <property type="project" value="TreeGrafter"/>
</dbReference>
<evidence type="ECO:0000313" key="6">
    <source>
        <dbReference type="Proteomes" id="UP000316747"/>
    </source>
</evidence>
<dbReference type="GO" id="GO:0005886">
    <property type="term" value="C:plasma membrane"/>
    <property type="evidence" value="ECO:0007669"/>
    <property type="project" value="TreeGrafter"/>
</dbReference>
<dbReference type="PANTHER" id="PTHR10434">
    <property type="entry name" value="1-ACYL-SN-GLYCEROL-3-PHOSPHATE ACYLTRANSFERASE"/>
    <property type="match status" value="1"/>
</dbReference>
<accession>A0A543HJX1</accession>